<evidence type="ECO:0000313" key="2">
    <source>
        <dbReference type="EMBL" id="KIN98092.1"/>
    </source>
</evidence>
<dbReference type="HOGENOM" id="CLU_1928460_0_0_1"/>
<protein>
    <submittedName>
        <fullName evidence="2">Uncharacterized protein</fullName>
    </submittedName>
</protein>
<gene>
    <name evidence="2" type="ORF">M404DRAFT_861120</name>
</gene>
<dbReference type="Proteomes" id="UP000054217">
    <property type="component" value="Unassembled WGS sequence"/>
</dbReference>
<reference evidence="3" key="2">
    <citation type="submission" date="2015-01" db="EMBL/GenBank/DDBJ databases">
        <title>Evolutionary Origins and Diversification of the Mycorrhizal Mutualists.</title>
        <authorList>
            <consortium name="DOE Joint Genome Institute"/>
            <consortium name="Mycorrhizal Genomics Consortium"/>
            <person name="Kohler A."/>
            <person name="Kuo A."/>
            <person name="Nagy L.G."/>
            <person name="Floudas D."/>
            <person name="Copeland A."/>
            <person name="Barry K.W."/>
            <person name="Cichocki N."/>
            <person name="Veneault-Fourrey C."/>
            <person name="LaButti K."/>
            <person name="Lindquist E.A."/>
            <person name="Lipzen A."/>
            <person name="Lundell T."/>
            <person name="Morin E."/>
            <person name="Murat C."/>
            <person name="Riley R."/>
            <person name="Ohm R."/>
            <person name="Sun H."/>
            <person name="Tunlid A."/>
            <person name="Henrissat B."/>
            <person name="Grigoriev I.V."/>
            <person name="Hibbett D.S."/>
            <person name="Martin F."/>
        </authorList>
    </citation>
    <scope>NUCLEOTIDE SEQUENCE [LARGE SCALE GENOMIC DNA]</scope>
    <source>
        <strain evidence="3">Marx 270</strain>
    </source>
</reference>
<accession>A0A0C3IMB1</accession>
<name>A0A0C3IMB1_PISTI</name>
<reference evidence="2 3" key="1">
    <citation type="submission" date="2014-04" db="EMBL/GenBank/DDBJ databases">
        <authorList>
            <consortium name="DOE Joint Genome Institute"/>
            <person name="Kuo A."/>
            <person name="Kohler A."/>
            <person name="Costa M.D."/>
            <person name="Nagy L.G."/>
            <person name="Floudas D."/>
            <person name="Copeland A."/>
            <person name="Barry K.W."/>
            <person name="Cichocki N."/>
            <person name="Veneault-Fourrey C."/>
            <person name="LaButti K."/>
            <person name="Lindquist E.A."/>
            <person name="Lipzen A."/>
            <person name="Lundell T."/>
            <person name="Morin E."/>
            <person name="Murat C."/>
            <person name="Sun H."/>
            <person name="Tunlid A."/>
            <person name="Henrissat B."/>
            <person name="Grigoriev I.V."/>
            <person name="Hibbett D.S."/>
            <person name="Martin F."/>
            <person name="Nordberg H.P."/>
            <person name="Cantor M.N."/>
            <person name="Hua S.X."/>
        </authorList>
    </citation>
    <scope>NUCLEOTIDE SEQUENCE [LARGE SCALE GENOMIC DNA]</scope>
    <source>
        <strain evidence="2 3">Marx 270</strain>
    </source>
</reference>
<sequence length="131" mass="14787">MTHLNSDRPMTPQVPVPHSSSPHRPSLPPNHVRPETESYPDPRESWREGRLRHQSGRALWAQAQRHYQQSSSGPWGLLVQQRGLTFLGQCRRCQCFGAQAGSYSSAVAGFRRKRSLRKGPSSRVTGTQRCL</sequence>
<feature type="compositionally biased region" description="Basic and acidic residues" evidence="1">
    <location>
        <begin position="32"/>
        <end position="51"/>
    </location>
</feature>
<evidence type="ECO:0000256" key="1">
    <source>
        <dbReference type="SAM" id="MobiDB-lite"/>
    </source>
</evidence>
<organism evidence="2 3">
    <name type="scientific">Pisolithus tinctorius Marx 270</name>
    <dbReference type="NCBI Taxonomy" id="870435"/>
    <lineage>
        <taxon>Eukaryota</taxon>
        <taxon>Fungi</taxon>
        <taxon>Dikarya</taxon>
        <taxon>Basidiomycota</taxon>
        <taxon>Agaricomycotina</taxon>
        <taxon>Agaricomycetes</taxon>
        <taxon>Agaricomycetidae</taxon>
        <taxon>Boletales</taxon>
        <taxon>Sclerodermatineae</taxon>
        <taxon>Pisolithaceae</taxon>
        <taxon>Pisolithus</taxon>
    </lineage>
</organism>
<dbReference type="AlphaFoldDB" id="A0A0C3IMB1"/>
<keyword evidence="3" id="KW-1185">Reference proteome</keyword>
<proteinExistence type="predicted"/>
<dbReference type="EMBL" id="KN832019">
    <property type="protein sequence ID" value="KIN98092.1"/>
    <property type="molecule type" value="Genomic_DNA"/>
</dbReference>
<dbReference type="InParanoid" id="A0A0C3IMB1"/>
<evidence type="ECO:0000313" key="3">
    <source>
        <dbReference type="Proteomes" id="UP000054217"/>
    </source>
</evidence>
<feature type="region of interest" description="Disordered" evidence="1">
    <location>
        <begin position="1"/>
        <end position="52"/>
    </location>
</feature>